<dbReference type="AlphaFoldDB" id="A0A1Y5WSE2"/>
<feature type="domain" description="Beta-ketoacyl-[acyl-carrier-protein] synthase III C-terminal" evidence="3">
    <location>
        <begin position="277"/>
        <end position="337"/>
    </location>
</feature>
<dbReference type="GO" id="GO:0016746">
    <property type="term" value="F:acyltransferase activity"/>
    <property type="evidence" value="ECO:0007669"/>
    <property type="project" value="UniProtKB-KW"/>
</dbReference>
<dbReference type="PANTHER" id="PTHR34069:SF2">
    <property type="entry name" value="BETA-KETOACYL-[ACYL-CARRIER-PROTEIN] SYNTHASE III"/>
    <property type="match status" value="1"/>
</dbReference>
<dbReference type="Proteomes" id="UP000192674">
    <property type="component" value="Unassembled WGS sequence"/>
</dbReference>
<dbReference type="GO" id="GO:0044550">
    <property type="term" value="P:secondary metabolite biosynthetic process"/>
    <property type="evidence" value="ECO:0007669"/>
    <property type="project" value="TreeGrafter"/>
</dbReference>
<dbReference type="RefSeq" id="WP_084424132.1">
    <property type="nucleotide sequence ID" value="NZ_FWXV01000001.1"/>
</dbReference>
<protein>
    <submittedName>
        <fullName evidence="4">3-oxoacyl-[acyl-carrier-protein] synthase-3</fullName>
    </submittedName>
</protein>
<dbReference type="CDD" id="cd00827">
    <property type="entry name" value="init_cond_enzymes"/>
    <property type="match status" value="1"/>
</dbReference>
<evidence type="ECO:0000313" key="4">
    <source>
        <dbReference type="EMBL" id="SMC48535.1"/>
    </source>
</evidence>
<name>A0A1Y5WSE2_KIBAR</name>
<keyword evidence="5" id="KW-1185">Reference proteome</keyword>
<evidence type="ECO:0000259" key="3">
    <source>
        <dbReference type="Pfam" id="PF08541"/>
    </source>
</evidence>
<sequence>MRLPQPTGIAAAVVWLPPQRHTAADAIAAGVLDEPMAARIGYRELTVSALAPPEMAVLAARKAVADAGCRAEDIGFLAHASLYHQGHDFWSAPHYIANEIGASTAIPVGVQQTSNGAAAAIDIALARMVIDPDAALSLVTTADRFAPPGFDRWSSDFDVAYGDAATALLLTTGDAPYQLLASATVAGSRFERVYRGDDPFSSAPRSGAVDVRRTKLAFRGSGELPLLAATVRSSVHRVVRHVLADMDMTVTDPRVRYLTLPRIGTGALAELYEGPVAELELASTEVLDLGRETGHLGAGDSIANLADIDAAGMLAPGEIVLLLSVGNGFTWSCLAVRRQ</sequence>
<keyword evidence="2" id="KW-0012">Acyltransferase</keyword>
<dbReference type="InterPro" id="IPR016039">
    <property type="entry name" value="Thiolase-like"/>
</dbReference>
<reference evidence="4 5" key="1">
    <citation type="submission" date="2017-04" db="EMBL/GenBank/DDBJ databases">
        <authorList>
            <person name="Afonso C.L."/>
            <person name="Miller P.J."/>
            <person name="Scott M.A."/>
            <person name="Spackman E."/>
            <person name="Goraichik I."/>
            <person name="Dimitrov K.M."/>
            <person name="Suarez D.L."/>
            <person name="Swayne D.E."/>
        </authorList>
    </citation>
    <scope>NUCLEOTIDE SEQUENCE [LARGE SCALE GENOMIC DNA]</scope>
    <source>
        <strain evidence="4 5">DSM 43828</strain>
    </source>
</reference>
<dbReference type="EMBL" id="FWXV01000001">
    <property type="protein sequence ID" value="SMC48535.1"/>
    <property type="molecule type" value="Genomic_DNA"/>
</dbReference>
<evidence type="ECO:0000313" key="5">
    <source>
        <dbReference type="Proteomes" id="UP000192674"/>
    </source>
</evidence>
<keyword evidence="1" id="KW-0808">Transferase</keyword>
<evidence type="ECO:0000256" key="1">
    <source>
        <dbReference type="ARBA" id="ARBA00022679"/>
    </source>
</evidence>
<dbReference type="InterPro" id="IPR013747">
    <property type="entry name" value="ACP_syn_III_C"/>
</dbReference>
<dbReference type="PANTHER" id="PTHR34069">
    <property type="entry name" value="3-OXOACYL-[ACYL-CARRIER-PROTEIN] SYNTHASE 3"/>
    <property type="match status" value="1"/>
</dbReference>
<organism evidence="4 5">
    <name type="scientific">Kibdelosporangium aridum</name>
    <dbReference type="NCBI Taxonomy" id="2030"/>
    <lineage>
        <taxon>Bacteria</taxon>
        <taxon>Bacillati</taxon>
        <taxon>Actinomycetota</taxon>
        <taxon>Actinomycetes</taxon>
        <taxon>Pseudonocardiales</taxon>
        <taxon>Pseudonocardiaceae</taxon>
        <taxon>Kibdelosporangium</taxon>
    </lineage>
</organism>
<proteinExistence type="predicted"/>
<dbReference type="SUPFAM" id="SSF53901">
    <property type="entry name" value="Thiolase-like"/>
    <property type="match status" value="1"/>
</dbReference>
<evidence type="ECO:0000256" key="2">
    <source>
        <dbReference type="ARBA" id="ARBA00023315"/>
    </source>
</evidence>
<accession>A0A1Y5WSE2</accession>
<dbReference type="Gene3D" id="3.40.47.10">
    <property type="match status" value="2"/>
</dbReference>
<gene>
    <name evidence="4" type="ORF">SAMN05661093_00137</name>
</gene>
<dbReference type="Pfam" id="PF08541">
    <property type="entry name" value="ACP_syn_III_C"/>
    <property type="match status" value="1"/>
</dbReference>